<protein>
    <submittedName>
        <fullName evidence="2">PadR family transcriptional regulator</fullName>
    </submittedName>
</protein>
<dbReference type="PANTHER" id="PTHR33169:SF13">
    <property type="entry name" value="PADR-FAMILY TRANSCRIPTIONAL REGULATOR"/>
    <property type="match status" value="1"/>
</dbReference>
<dbReference type="InterPro" id="IPR005149">
    <property type="entry name" value="Tscrpt_reg_PadR_N"/>
</dbReference>
<accession>A0ABW2K806</accession>
<evidence type="ECO:0000259" key="1">
    <source>
        <dbReference type="Pfam" id="PF03551"/>
    </source>
</evidence>
<proteinExistence type="predicted"/>
<organism evidence="2 3">
    <name type="scientific">Halobacillus campisalis</name>
    <dbReference type="NCBI Taxonomy" id="435909"/>
    <lineage>
        <taxon>Bacteria</taxon>
        <taxon>Bacillati</taxon>
        <taxon>Bacillota</taxon>
        <taxon>Bacilli</taxon>
        <taxon>Bacillales</taxon>
        <taxon>Bacillaceae</taxon>
        <taxon>Halobacillus</taxon>
    </lineage>
</organism>
<dbReference type="SUPFAM" id="SSF46785">
    <property type="entry name" value="Winged helix' DNA-binding domain"/>
    <property type="match status" value="1"/>
</dbReference>
<dbReference type="InterPro" id="IPR052509">
    <property type="entry name" value="Metal_resp_DNA-bind_regulator"/>
</dbReference>
<dbReference type="InterPro" id="IPR036388">
    <property type="entry name" value="WH-like_DNA-bd_sf"/>
</dbReference>
<reference evidence="3" key="1">
    <citation type="journal article" date="2019" name="Int. J. Syst. Evol. Microbiol.">
        <title>The Global Catalogue of Microorganisms (GCM) 10K type strain sequencing project: providing services to taxonomists for standard genome sequencing and annotation.</title>
        <authorList>
            <consortium name="The Broad Institute Genomics Platform"/>
            <consortium name="The Broad Institute Genome Sequencing Center for Infectious Disease"/>
            <person name="Wu L."/>
            <person name="Ma J."/>
        </authorList>
    </citation>
    <scope>NUCLEOTIDE SEQUENCE [LARGE SCALE GENOMIC DNA]</scope>
    <source>
        <strain evidence="3">CCUG 73951</strain>
    </source>
</reference>
<name>A0ABW2K806_9BACI</name>
<comment type="caution">
    <text evidence="2">The sequence shown here is derived from an EMBL/GenBank/DDBJ whole genome shotgun (WGS) entry which is preliminary data.</text>
</comment>
<dbReference type="Pfam" id="PF03551">
    <property type="entry name" value="PadR"/>
    <property type="match status" value="1"/>
</dbReference>
<dbReference type="PANTHER" id="PTHR33169">
    <property type="entry name" value="PADR-FAMILY TRANSCRIPTIONAL REGULATOR"/>
    <property type="match status" value="1"/>
</dbReference>
<dbReference type="Gene3D" id="1.10.10.10">
    <property type="entry name" value="Winged helix-like DNA-binding domain superfamily/Winged helix DNA-binding domain"/>
    <property type="match status" value="1"/>
</dbReference>
<dbReference type="RefSeq" id="WP_253936035.1">
    <property type="nucleotide sequence ID" value="NZ_JAPVRC010000002.1"/>
</dbReference>
<gene>
    <name evidence="2" type="ORF">ACFQMN_18920</name>
</gene>
<feature type="domain" description="Transcription regulator PadR N-terminal" evidence="1">
    <location>
        <begin position="25"/>
        <end position="88"/>
    </location>
</feature>
<sequence>MPRNDALENGELTDTSYYILLSLVEPKHGYLIMNTVEQMTDKRIQIGPASMYTTIKKLSAASLIKLYGEGEKKKKTYVITEKGRKMLESEIERKREMVRHGEEILLQLKEMGS</sequence>
<dbReference type="Proteomes" id="UP001596494">
    <property type="component" value="Unassembled WGS sequence"/>
</dbReference>
<evidence type="ECO:0000313" key="3">
    <source>
        <dbReference type="Proteomes" id="UP001596494"/>
    </source>
</evidence>
<evidence type="ECO:0000313" key="2">
    <source>
        <dbReference type="EMBL" id="MFC7322944.1"/>
    </source>
</evidence>
<dbReference type="EMBL" id="JBHTBY010000017">
    <property type="protein sequence ID" value="MFC7322944.1"/>
    <property type="molecule type" value="Genomic_DNA"/>
</dbReference>
<keyword evidence="3" id="KW-1185">Reference proteome</keyword>
<dbReference type="InterPro" id="IPR036390">
    <property type="entry name" value="WH_DNA-bd_sf"/>
</dbReference>